<evidence type="ECO:0000313" key="5">
    <source>
        <dbReference type="Proteomes" id="UP000549617"/>
    </source>
</evidence>
<dbReference type="Gene3D" id="3.40.630.30">
    <property type="match status" value="1"/>
</dbReference>
<dbReference type="RefSeq" id="WP_184016589.1">
    <property type="nucleotide sequence ID" value="NZ_JACIJC010000002.1"/>
</dbReference>
<evidence type="ECO:0000256" key="1">
    <source>
        <dbReference type="ARBA" id="ARBA00022679"/>
    </source>
</evidence>
<dbReference type="CDD" id="cd04301">
    <property type="entry name" value="NAT_SF"/>
    <property type="match status" value="1"/>
</dbReference>
<proteinExistence type="predicted"/>
<dbReference type="PROSITE" id="PS51186">
    <property type="entry name" value="GNAT"/>
    <property type="match status" value="1"/>
</dbReference>
<dbReference type="Proteomes" id="UP000549617">
    <property type="component" value="Unassembled WGS sequence"/>
</dbReference>
<organism evidence="4 5">
    <name type="scientific">Sphingobium boeckii</name>
    <dbReference type="NCBI Taxonomy" id="1082345"/>
    <lineage>
        <taxon>Bacteria</taxon>
        <taxon>Pseudomonadati</taxon>
        <taxon>Pseudomonadota</taxon>
        <taxon>Alphaproteobacteria</taxon>
        <taxon>Sphingomonadales</taxon>
        <taxon>Sphingomonadaceae</taxon>
        <taxon>Sphingobium</taxon>
    </lineage>
</organism>
<evidence type="ECO:0000256" key="2">
    <source>
        <dbReference type="ARBA" id="ARBA00023315"/>
    </source>
</evidence>
<dbReference type="AlphaFoldDB" id="A0A7W9AGQ2"/>
<dbReference type="InterPro" id="IPR050832">
    <property type="entry name" value="Bact_Acetyltransf"/>
</dbReference>
<dbReference type="EMBL" id="JACIJC010000002">
    <property type="protein sequence ID" value="MBB5685334.1"/>
    <property type="molecule type" value="Genomic_DNA"/>
</dbReference>
<dbReference type="Pfam" id="PF13673">
    <property type="entry name" value="Acetyltransf_10"/>
    <property type="match status" value="1"/>
</dbReference>
<dbReference type="SUPFAM" id="SSF55729">
    <property type="entry name" value="Acyl-CoA N-acyltransferases (Nat)"/>
    <property type="match status" value="1"/>
</dbReference>
<name>A0A7W9AGQ2_9SPHN</name>
<dbReference type="GO" id="GO:0016747">
    <property type="term" value="F:acyltransferase activity, transferring groups other than amino-acyl groups"/>
    <property type="evidence" value="ECO:0007669"/>
    <property type="project" value="InterPro"/>
</dbReference>
<keyword evidence="2" id="KW-0012">Acyltransferase</keyword>
<dbReference type="InterPro" id="IPR016181">
    <property type="entry name" value="Acyl_CoA_acyltransferase"/>
</dbReference>
<accession>A0A7W9AGQ2</accession>
<feature type="domain" description="N-acetyltransferase" evidence="3">
    <location>
        <begin position="5"/>
        <end position="169"/>
    </location>
</feature>
<comment type="caution">
    <text evidence="4">The sequence shown here is derived from an EMBL/GenBank/DDBJ whole genome shotgun (WGS) entry which is preliminary data.</text>
</comment>
<keyword evidence="5" id="KW-1185">Reference proteome</keyword>
<sequence length="169" mass="18600">MTSTLSIRFATPDDIAALHPVIERAYRGDSARQGWTHEADLLDDQRTDEAALAAIIADPQQRLLIAEQAGTTIGCVQISDKGQGTSYLGLLCVDPLLQAGGLGKQLIEAAERGAVDVFGARQMEMTVIDRRVELIRYYERRGYCVTGEKRDFPVPVNPPLFFDVLVKPL</sequence>
<dbReference type="PANTHER" id="PTHR43877">
    <property type="entry name" value="AMINOALKYLPHOSPHONATE N-ACETYLTRANSFERASE-RELATED-RELATED"/>
    <property type="match status" value="1"/>
</dbReference>
<keyword evidence="1 4" id="KW-0808">Transferase</keyword>
<gene>
    <name evidence="4" type="ORF">FHS49_001342</name>
</gene>
<evidence type="ECO:0000259" key="3">
    <source>
        <dbReference type="PROSITE" id="PS51186"/>
    </source>
</evidence>
<protein>
    <submittedName>
        <fullName evidence="4">Putative N-acetyltransferase YhbS</fullName>
    </submittedName>
</protein>
<reference evidence="4 5" key="1">
    <citation type="submission" date="2020-08" db="EMBL/GenBank/DDBJ databases">
        <title>Genomic Encyclopedia of Type Strains, Phase IV (KMG-IV): sequencing the most valuable type-strain genomes for metagenomic binning, comparative biology and taxonomic classification.</title>
        <authorList>
            <person name="Goeker M."/>
        </authorList>
    </citation>
    <scope>NUCLEOTIDE SEQUENCE [LARGE SCALE GENOMIC DNA]</scope>
    <source>
        <strain evidence="4 5">DSM 25079</strain>
    </source>
</reference>
<evidence type="ECO:0000313" key="4">
    <source>
        <dbReference type="EMBL" id="MBB5685334.1"/>
    </source>
</evidence>
<dbReference type="InterPro" id="IPR000182">
    <property type="entry name" value="GNAT_dom"/>
</dbReference>